<proteinExistence type="predicted"/>
<reference evidence="2" key="1">
    <citation type="journal article" date="2022" name="Mol. Ecol. Resour.">
        <title>The genomes of chicory, endive, great burdock and yacon provide insights into Asteraceae palaeo-polyploidization history and plant inulin production.</title>
        <authorList>
            <person name="Fan W."/>
            <person name="Wang S."/>
            <person name="Wang H."/>
            <person name="Wang A."/>
            <person name="Jiang F."/>
            <person name="Liu H."/>
            <person name="Zhao H."/>
            <person name="Xu D."/>
            <person name="Zhang Y."/>
        </authorList>
    </citation>
    <scope>NUCLEOTIDE SEQUENCE [LARGE SCALE GENOMIC DNA]</scope>
    <source>
        <strain evidence="2">cv. Punajuju</strain>
    </source>
</reference>
<dbReference type="EMBL" id="CM042017">
    <property type="protein sequence ID" value="KAI3690139.1"/>
    <property type="molecule type" value="Genomic_DNA"/>
</dbReference>
<evidence type="ECO:0000313" key="2">
    <source>
        <dbReference type="Proteomes" id="UP001055811"/>
    </source>
</evidence>
<reference evidence="1 2" key="2">
    <citation type="journal article" date="2022" name="Mol. Ecol. Resour.">
        <title>The genomes of chicory, endive, great burdock and yacon provide insights into Asteraceae paleo-polyploidization history and plant inulin production.</title>
        <authorList>
            <person name="Fan W."/>
            <person name="Wang S."/>
            <person name="Wang H."/>
            <person name="Wang A."/>
            <person name="Jiang F."/>
            <person name="Liu H."/>
            <person name="Zhao H."/>
            <person name="Xu D."/>
            <person name="Zhang Y."/>
        </authorList>
    </citation>
    <scope>NUCLEOTIDE SEQUENCE [LARGE SCALE GENOMIC DNA]</scope>
    <source>
        <strain evidence="2">cv. Punajuju</strain>
        <tissue evidence="1">Leaves</tissue>
    </source>
</reference>
<protein>
    <submittedName>
        <fullName evidence="1">Uncharacterized protein</fullName>
    </submittedName>
</protein>
<keyword evidence="2" id="KW-1185">Reference proteome</keyword>
<accession>A0ACB8YXM4</accession>
<name>A0ACB8YXM4_CICIN</name>
<organism evidence="1 2">
    <name type="scientific">Cichorium intybus</name>
    <name type="common">Chicory</name>
    <dbReference type="NCBI Taxonomy" id="13427"/>
    <lineage>
        <taxon>Eukaryota</taxon>
        <taxon>Viridiplantae</taxon>
        <taxon>Streptophyta</taxon>
        <taxon>Embryophyta</taxon>
        <taxon>Tracheophyta</taxon>
        <taxon>Spermatophyta</taxon>
        <taxon>Magnoliopsida</taxon>
        <taxon>eudicotyledons</taxon>
        <taxon>Gunneridae</taxon>
        <taxon>Pentapetalae</taxon>
        <taxon>asterids</taxon>
        <taxon>campanulids</taxon>
        <taxon>Asterales</taxon>
        <taxon>Asteraceae</taxon>
        <taxon>Cichorioideae</taxon>
        <taxon>Cichorieae</taxon>
        <taxon>Cichoriinae</taxon>
        <taxon>Cichorium</taxon>
    </lineage>
</organism>
<dbReference type="Proteomes" id="UP001055811">
    <property type="component" value="Linkage Group LG09"/>
</dbReference>
<sequence length="192" mass="21950">MGVPMVIWLGMTRKRYEMLRWGKGLVTDVSSNDSIAKINFKMPPLYSHSDVYRSKHKIMKTRLERLSSLKKLEVLDLGSNDAIDNDILPLLTTLTSLKILDLRRTSLNGNFRISDFAALENLEMLDLTHCGFNGAFEIEGSDRVSLLWKLKTLNLRYNKFNESVITSLNTLTSLTNLDLRGNYFTEPFSVQV</sequence>
<gene>
    <name evidence="1" type="ORF">L2E82_48114</name>
</gene>
<comment type="caution">
    <text evidence="1">The sequence shown here is derived from an EMBL/GenBank/DDBJ whole genome shotgun (WGS) entry which is preliminary data.</text>
</comment>
<evidence type="ECO:0000313" key="1">
    <source>
        <dbReference type="EMBL" id="KAI3690139.1"/>
    </source>
</evidence>